<evidence type="ECO:0000256" key="10">
    <source>
        <dbReference type="ARBA" id="ARBA00052189"/>
    </source>
</evidence>
<dbReference type="InterPro" id="IPR021826">
    <property type="entry name" value="PpnN_C"/>
</dbReference>
<dbReference type="Proteomes" id="UP000262878">
    <property type="component" value="Unassembled WGS sequence"/>
</dbReference>
<evidence type="ECO:0000256" key="8">
    <source>
        <dbReference type="ARBA" id="ARBA00051083"/>
    </source>
</evidence>
<comment type="caution">
    <text evidence="21">The sequence shown here is derived from an EMBL/GenBank/DDBJ whole genome shotgun (WGS) entry which is preliminary data.</text>
</comment>
<comment type="catalytic activity">
    <reaction evidence="11">
        <text>a pyrimidine ribonucleoside 5'-phosphate + H2O = a pyrimidine nucleobase + D-ribose 5-phosphate</text>
        <dbReference type="Rhea" id="RHEA:13425"/>
        <dbReference type="ChEBI" id="CHEBI:15377"/>
        <dbReference type="ChEBI" id="CHEBI:26432"/>
        <dbReference type="ChEBI" id="CHEBI:78346"/>
        <dbReference type="ChEBI" id="CHEBI:138238"/>
        <dbReference type="EC" id="3.2.2.10"/>
    </reaction>
</comment>
<dbReference type="InterPro" id="IPR049788">
    <property type="entry name" value="PpnN"/>
</dbReference>
<evidence type="ECO:0000256" key="3">
    <source>
        <dbReference type="ARBA" id="ARBA00011985"/>
    </source>
</evidence>
<comment type="catalytic activity">
    <reaction evidence="1">
        <text>AMP + H2O = D-ribose 5-phosphate + adenine</text>
        <dbReference type="Rhea" id="RHEA:20129"/>
        <dbReference type="ChEBI" id="CHEBI:15377"/>
        <dbReference type="ChEBI" id="CHEBI:16708"/>
        <dbReference type="ChEBI" id="CHEBI:78346"/>
        <dbReference type="ChEBI" id="CHEBI:456215"/>
        <dbReference type="EC" id="3.2.2.4"/>
    </reaction>
</comment>
<dbReference type="Pfam" id="PF14793">
    <property type="entry name" value="DUF4478"/>
    <property type="match status" value="1"/>
</dbReference>
<dbReference type="InterPro" id="IPR037153">
    <property type="entry name" value="PpnN-like_sf"/>
</dbReference>
<comment type="catalytic activity">
    <reaction evidence="7">
        <text>UMP + H2O = D-ribose 5-phosphate + uracil</text>
        <dbReference type="Rhea" id="RHEA:52704"/>
        <dbReference type="ChEBI" id="CHEBI:15377"/>
        <dbReference type="ChEBI" id="CHEBI:17568"/>
        <dbReference type="ChEBI" id="CHEBI:57865"/>
        <dbReference type="ChEBI" id="CHEBI:78346"/>
    </reaction>
</comment>
<evidence type="ECO:0000256" key="5">
    <source>
        <dbReference type="ARBA" id="ARBA00031983"/>
    </source>
</evidence>
<protein>
    <recommendedName>
        <fullName evidence="13">Pyrimidine/purine nucleotide 5'-monophosphate nucleosidase</fullName>
        <ecNumber evidence="12">3.2.2.10</ecNumber>
        <ecNumber evidence="3">3.2.2.4</ecNumber>
    </recommendedName>
    <alternativeName>
        <fullName evidence="5">AMP nucleosidase</fullName>
    </alternativeName>
    <alternativeName>
        <fullName evidence="16">CMP nucleosidase</fullName>
    </alternativeName>
    <alternativeName>
        <fullName evidence="15">GMP nucleosidase</fullName>
    </alternativeName>
    <alternativeName>
        <fullName evidence="17">IMP nucleosidase</fullName>
    </alternativeName>
    <alternativeName>
        <fullName evidence="18">UMP nucleosidase</fullName>
    </alternativeName>
    <alternativeName>
        <fullName evidence="14">dTMP nucleosidase</fullName>
    </alternativeName>
</protein>
<dbReference type="EC" id="3.2.2.10" evidence="12"/>
<dbReference type="AlphaFoldDB" id="A0A348WR94"/>
<evidence type="ECO:0000256" key="2">
    <source>
        <dbReference type="ARBA" id="ARBA00006763"/>
    </source>
</evidence>
<dbReference type="STRING" id="314276.OS145_13019"/>
<organism evidence="21 22">
    <name type="scientific">Idiomarina baltica</name>
    <dbReference type="NCBI Taxonomy" id="190892"/>
    <lineage>
        <taxon>Bacteria</taxon>
        <taxon>Pseudomonadati</taxon>
        <taxon>Pseudomonadota</taxon>
        <taxon>Gammaproteobacteria</taxon>
        <taxon>Alteromonadales</taxon>
        <taxon>Idiomarinaceae</taxon>
        <taxon>Idiomarina</taxon>
    </lineage>
</organism>
<comment type="catalytic activity">
    <reaction evidence="9">
        <text>IMP + H2O = hypoxanthine + D-ribose 5-phosphate</text>
        <dbReference type="Rhea" id="RHEA:20469"/>
        <dbReference type="ChEBI" id="CHEBI:15377"/>
        <dbReference type="ChEBI" id="CHEBI:17368"/>
        <dbReference type="ChEBI" id="CHEBI:58053"/>
        <dbReference type="ChEBI" id="CHEBI:78346"/>
    </reaction>
</comment>
<comment type="catalytic activity">
    <reaction evidence="10">
        <text>CMP + H2O = cytosine + D-ribose 5-phosphate</text>
        <dbReference type="Rhea" id="RHEA:30075"/>
        <dbReference type="ChEBI" id="CHEBI:15377"/>
        <dbReference type="ChEBI" id="CHEBI:16040"/>
        <dbReference type="ChEBI" id="CHEBI:60377"/>
        <dbReference type="ChEBI" id="CHEBI:78346"/>
        <dbReference type="EC" id="3.2.2.10"/>
    </reaction>
</comment>
<sequence>MKASISPQGSMSLLSQLEIERLKASSNSQLYKLFRNCCLAVLNAGSHTDSSADIYDSYKDFEVNIIRRERGIKLELIEPPEEAFVDGEVIVGIRELLESVLRDILFTGERYSETDLEHADSATLTHVVFDILRNARTLRPQEEPNMVVCWGGHSINEIEYKYTKDVGYHVGLRGLNICTGCGPGAMKGPMKGATIGHAKQRVEGGRYLGLTEPGIIAAEPPNPIVNELVILPDIEKRLEAFVRCAHGIVIFPGGAGTAEELLYLLGILMHPDNQRQSLPVILTGPASSRDYFEALDEFIGATIGDEARQLYKIIIDDPAAVAQHMHAGMAAVKQYRRDSGDAYYFNWTLKINEEFQRPFSPTHENVAALNLHPDQPKERLAADLRRAFSAIVAGNVKDEGIRQIRKNGVFTIHGEQSLMKRLDELLRAFVEQGRMKLPGSVYNPCYKVITD</sequence>
<evidence type="ECO:0000256" key="14">
    <source>
        <dbReference type="ARBA" id="ARBA00078101"/>
    </source>
</evidence>
<dbReference type="PANTHER" id="PTHR43393:SF1">
    <property type="entry name" value="PYRIMIDINE_PURINE NUCLEOTIDE 5'-MONOPHOSPHATE NUCLEOSIDASE"/>
    <property type="match status" value="1"/>
</dbReference>
<dbReference type="PANTHER" id="PTHR43393">
    <property type="entry name" value="CYTOKININ RIBOSIDE 5'-MONOPHOSPHATE PHOSPHORIBOHYDROLASE"/>
    <property type="match status" value="1"/>
</dbReference>
<dbReference type="GO" id="GO:0047405">
    <property type="term" value="F:pyrimidine-5'-nucleotide nucleosidase activity"/>
    <property type="evidence" value="ECO:0007669"/>
    <property type="project" value="UniProtKB-EC"/>
</dbReference>
<dbReference type="SUPFAM" id="SSF102405">
    <property type="entry name" value="MCP/YpsA-like"/>
    <property type="match status" value="1"/>
</dbReference>
<dbReference type="Gene3D" id="3.40.50.450">
    <property type="match status" value="1"/>
</dbReference>
<keyword evidence="4" id="KW-0378">Hydrolase</keyword>
<dbReference type="Pfam" id="PF11892">
    <property type="entry name" value="PpnN_C"/>
    <property type="match status" value="1"/>
</dbReference>
<dbReference type="InterPro" id="IPR027820">
    <property type="entry name" value="PpnN_N"/>
</dbReference>
<evidence type="ECO:0000256" key="1">
    <source>
        <dbReference type="ARBA" id="ARBA00000274"/>
    </source>
</evidence>
<evidence type="ECO:0000256" key="7">
    <source>
        <dbReference type="ARBA" id="ARBA00050647"/>
    </source>
</evidence>
<reference evidence="21 22" key="1">
    <citation type="journal article" date="2018" name="Nat. Biotechnol.">
        <title>A standardized bacterial taxonomy based on genome phylogeny substantially revises the tree of life.</title>
        <authorList>
            <person name="Parks D.H."/>
            <person name="Chuvochina M."/>
            <person name="Waite D.W."/>
            <person name="Rinke C."/>
            <person name="Skarshewski A."/>
            <person name="Chaumeil P.A."/>
            <person name="Hugenholtz P."/>
        </authorList>
    </citation>
    <scope>NUCLEOTIDE SEQUENCE [LARGE SCALE GENOMIC DNA]</scope>
    <source>
        <strain evidence="21">UBA9360</strain>
    </source>
</reference>
<dbReference type="NCBIfam" id="NF038390">
    <property type="entry name" value="Nsidase_PpnN"/>
    <property type="match status" value="1"/>
</dbReference>
<dbReference type="GO" id="GO:0005829">
    <property type="term" value="C:cytosol"/>
    <property type="evidence" value="ECO:0007669"/>
    <property type="project" value="TreeGrafter"/>
</dbReference>
<evidence type="ECO:0000256" key="6">
    <source>
        <dbReference type="ARBA" id="ARBA00050093"/>
    </source>
</evidence>
<dbReference type="Pfam" id="PF03641">
    <property type="entry name" value="Lysine_decarbox"/>
    <property type="match status" value="1"/>
</dbReference>
<evidence type="ECO:0000313" key="22">
    <source>
        <dbReference type="Proteomes" id="UP000262878"/>
    </source>
</evidence>
<dbReference type="GO" id="GO:0008714">
    <property type="term" value="F:AMP nucleosidase activity"/>
    <property type="evidence" value="ECO:0007669"/>
    <property type="project" value="UniProtKB-EC"/>
</dbReference>
<gene>
    <name evidence="21" type="ORF">DCR58_09790</name>
</gene>
<evidence type="ECO:0000256" key="17">
    <source>
        <dbReference type="ARBA" id="ARBA00083539"/>
    </source>
</evidence>
<dbReference type="InterPro" id="IPR052341">
    <property type="entry name" value="LOG_family_nucleotidases"/>
</dbReference>
<dbReference type="Gene3D" id="3.30.1850.10">
    <property type="entry name" value="MoCo carrier protein-like"/>
    <property type="match status" value="1"/>
</dbReference>
<evidence type="ECO:0000256" key="11">
    <source>
        <dbReference type="ARBA" id="ARBA00052586"/>
    </source>
</evidence>
<dbReference type="RefSeq" id="WP_286681773.1">
    <property type="nucleotide sequence ID" value="NZ_DAIRLQ010000004.1"/>
</dbReference>
<dbReference type="EC" id="3.2.2.4" evidence="3"/>
<dbReference type="FunFam" id="3.30.1850.10:FF:000001">
    <property type="entry name" value="LOG family protein YgdH"/>
    <property type="match status" value="1"/>
</dbReference>
<evidence type="ECO:0000256" key="4">
    <source>
        <dbReference type="ARBA" id="ARBA00022801"/>
    </source>
</evidence>
<dbReference type="FunFam" id="3.40.50.450:FF:000007">
    <property type="entry name" value="LOG family protein ygdH"/>
    <property type="match status" value="1"/>
</dbReference>
<evidence type="ECO:0000256" key="16">
    <source>
        <dbReference type="ARBA" id="ARBA00082596"/>
    </source>
</evidence>
<name>A0A348WR94_9GAMM</name>
<comment type="catalytic activity">
    <reaction evidence="8">
        <text>GMP + H2O = guanine + D-ribose 5-phosphate</text>
        <dbReference type="Rhea" id="RHEA:52708"/>
        <dbReference type="ChEBI" id="CHEBI:15377"/>
        <dbReference type="ChEBI" id="CHEBI:16235"/>
        <dbReference type="ChEBI" id="CHEBI:58115"/>
        <dbReference type="ChEBI" id="CHEBI:78346"/>
    </reaction>
</comment>
<dbReference type="EMBL" id="DMUP01000240">
    <property type="protein sequence ID" value="HAR57056.1"/>
    <property type="molecule type" value="Genomic_DNA"/>
</dbReference>
<evidence type="ECO:0000256" key="13">
    <source>
        <dbReference type="ARBA" id="ARBA00073719"/>
    </source>
</evidence>
<accession>A0A348WR94</accession>
<comment type="catalytic activity">
    <reaction evidence="6">
        <text>dTMP + H2O = 2-deoxy-D-ribose 5-phosphate + thymine</text>
        <dbReference type="Rhea" id="RHEA:52712"/>
        <dbReference type="ChEBI" id="CHEBI:15377"/>
        <dbReference type="ChEBI" id="CHEBI:17821"/>
        <dbReference type="ChEBI" id="CHEBI:62877"/>
        <dbReference type="ChEBI" id="CHEBI:63528"/>
    </reaction>
</comment>
<feature type="domain" description="Pyrimidine/purine nucleotide 5'-monophosphate nucleosidase N-terminal" evidence="20">
    <location>
        <begin position="4"/>
        <end position="110"/>
    </location>
</feature>
<evidence type="ECO:0000259" key="20">
    <source>
        <dbReference type="Pfam" id="PF14793"/>
    </source>
</evidence>
<comment type="similarity">
    <text evidence="2">Belongs to the LOG family.</text>
</comment>
<evidence type="ECO:0000256" key="12">
    <source>
        <dbReference type="ARBA" id="ARBA00066754"/>
    </source>
</evidence>
<feature type="domain" description="Pyrimidine/purine nucleotide 5'-monophosphate nucleosidase C-terminal" evidence="19">
    <location>
        <begin position="329"/>
        <end position="449"/>
    </location>
</feature>
<evidence type="ECO:0000256" key="15">
    <source>
        <dbReference type="ARBA" id="ARBA00082430"/>
    </source>
</evidence>
<evidence type="ECO:0000259" key="19">
    <source>
        <dbReference type="Pfam" id="PF11892"/>
    </source>
</evidence>
<proteinExistence type="inferred from homology"/>
<dbReference type="InterPro" id="IPR031100">
    <property type="entry name" value="LOG_fam"/>
</dbReference>
<evidence type="ECO:0000256" key="18">
    <source>
        <dbReference type="ARBA" id="ARBA00083890"/>
    </source>
</evidence>
<evidence type="ECO:0000313" key="21">
    <source>
        <dbReference type="EMBL" id="HAR57056.1"/>
    </source>
</evidence>
<evidence type="ECO:0000256" key="9">
    <source>
        <dbReference type="ARBA" id="ARBA00052113"/>
    </source>
</evidence>